<proteinExistence type="predicted"/>
<reference evidence="1 2" key="1">
    <citation type="submission" date="2019-02" db="EMBL/GenBank/DDBJ databases">
        <authorList>
            <person name="Manzano-Marin A."/>
            <person name="Manzano-Marin A."/>
        </authorList>
    </citation>
    <scope>NUCLEOTIDE SEQUENCE [LARGE SCALE GENOMIC DNA]</scope>
    <source>
        <strain evidence="1 2">BuCisplendens</strain>
    </source>
</reference>
<dbReference type="AlphaFoldDB" id="A0A451DE14"/>
<keyword evidence="1" id="KW-0966">Cell projection</keyword>
<name>A0A451DE14_9GAMM</name>
<gene>
    <name evidence="1" type="primary">fliJ</name>
    <name evidence="1" type="ORF">BUCISPPA3004_049</name>
</gene>
<evidence type="ECO:0000313" key="1">
    <source>
        <dbReference type="EMBL" id="VFP84815.1"/>
    </source>
</evidence>
<dbReference type="EMBL" id="LR217722">
    <property type="protein sequence ID" value="VFP84815.1"/>
    <property type="molecule type" value="Genomic_DNA"/>
</dbReference>
<dbReference type="Proteomes" id="UP000294413">
    <property type="component" value="Chromosome 1"/>
</dbReference>
<sequence>MIYNISRIYMFKKKTKIDIKKNIHYVKFYKNKEKQIQQYLSQLYKYYDQYNVYLYEKFFLGGSQYIIKVYIQFLLMLKKFIFQQHIFLNYFKKKVKNRLFIHHKLYLKLETWKKLELRIKNRIVQKKILTNQREDSLTCSNIYDFLHRT</sequence>
<keyword evidence="1" id="KW-0969">Cilium</keyword>
<protein>
    <submittedName>
        <fullName evidence="1">Flagellar FliJ protein</fullName>
    </submittedName>
</protein>
<evidence type="ECO:0000313" key="2">
    <source>
        <dbReference type="Proteomes" id="UP000294413"/>
    </source>
</evidence>
<keyword evidence="1" id="KW-0282">Flagellum</keyword>
<accession>A0A451DE14</accession>
<organism evidence="1 2">
    <name type="scientific">Buchnera aphidicola</name>
    <name type="common">Cinara splendens</name>
    <dbReference type="NCBI Taxonomy" id="2518979"/>
    <lineage>
        <taxon>Bacteria</taxon>
        <taxon>Pseudomonadati</taxon>
        <taxon>Pseudomonadota</taxon>
        <taxon>Gammaproteobacteria</taxon>
        <taxon>Enterobacterales</taxon>
        <taxon>Erwiniaceae</taxon>
        <taxon>Buchnera</taxon>
    </lineage>
</organism>